<evidence type="ECO:0000313" key="2">
    <source>
        <dbReference type="Proteomes" id="UP000195787"/>
    </source>
</evidence>
<dbReference type="GeneID" id="303171790"/>
<accession>A0A1R4EV36</accession>
<reference evidence="1 2" key="1">
    <citation type="submission" date="2017-02" db="EMBL/GenBank/DDBJ databases">
        <authorList>
            <person name="Peterson S.W."/>
        </authorList>
    </citation>
    <scope>NUCLEOTIDE SEQUENCE [LARGE SCALE GENOMIC DNA]</scope>
    <source>
        <strain evidence="1 2">LMG 22410</strain>
    </source>
</reference>
<keyword evidence="2" id="KW-1185">Reference proteome</keyword>
<proteinExistence type="predicted"/>
<dbReference type="Proteomes" id="UP000195787">
    <property type="component" value="Unassembled WGS sequence"/>
</dbReference>
<name>A0A1R4EV36_9MICO</name>
<organism evidence="1 2">
    <name type="scientific">Agrococcus casei LMG 22410</name>
    <dbReference type="NCBI Taxonomy" id="1255656"/>
    <lineage>
        <taxon>Bacteria</taxon>
        <taxon>Bacillati</taxon>
        <taxon>Actinomycetota</taxon>
        <taxon>Actinomycetes</taxon>
        <taxon>Micrococcales</taxon>
        <taxon>Microbacteriaceae</taxon>
        <taxon>Agrococcus</taxon>
    </lineage>
</organism>
<dbReference type="RefSeq" id="WP_086990361.1">
    <property type="nucleotide sequence ID" value="NZ_FUHU01000004.1"/>
</dbReference>
<dbReference type="EMBL" id="FUHU01000004">
    <property type="protein sequence ID" value="SJM47461.1"/>
    <property type="molecule type" value="Genomic_DNA"/>
</dbReference>
<dbReference type="OrthoDB" id="3827359at2"/>
<evidence type="ECO:0000313" key="1">
    <source>
        <dbReference type="EMBL" id="SJM47461.1"/>
    </source>
</evidence>
<protein>
    <submittedName>
        <fullName evidence="1">Uncharacterized protein</fullName>
    </submittedName>
</protein>
<sequence>MRFDHLFDDLESQLESELGASERGVAEEEERFRIGRLELRERLREGPQSIDFMLSGGHRLRARRVSVGRDWFSGEVTDGAAEGAGCVIPFASILAVRMDEASALASTAPAPERVRLADRLSLGFVLRDFARRRVWLQVHGAVAGSLAPGGTIDRVARDHFDLAVHEHGSIRARGNVAHIALVPFSAVDWIQLEP</sequence>
<dbReference type="AlphaFoldDB" id="A0A1R4EV36"/>
<gene>
    <name evidence="1" type="ORF">CZ674_01050</name>
</gene>